<dbReference type="Proteomes" id="UP000604825">
    <property type="component" value="Unassembled WGS sequence"/>
</dbReference>
<proteinExistence type="predicted"/>
<protein>
    <submittedName>
        <fullName evidence="1">Uncharacterized protein</fullName>
    </submittedName>
</protein>
<dbReference type="AlphaFoldDB" id="A0A811NS19"/>
<dbReference type="PANTHER" id="PTHR33074">
    <property type="entry name" value="EXPRESSED PROTEIN-RELATED"/>
    <property type="match status" value="1"/>
</dbReference>
<dbReference type="PANTHER" id="PTHR33074:SF60">
    <property type="entry name" value="DUF1618 DOMAIN-CONTAINING PROTEIN"/>
    <property type="match status" value="1"/>
</dbReference>
<name>A0A811NS19_9POAL</name>
<gene>
    <name evidence="1" type="ORF">NCGR_LOCUS22337</name>
</gene>
<evidence type="ECO:0000313" key="2">
    <source>
        <dbReference type="Proteomes" id="UP000604825"/>
    </source>
</evidence>
<evidence type="ECO:0000313" key="1">
    <source>
        <dbReference type="EMBL" id="CAD6232735.1"/>
    </source>
</evidence>
<keyword evidence="2" id="KW-1185">Reference proteome</keyword>
<dbReference type="EMBL" id="CAJGYO010000005">
    <property type="protein sequence ID" value="CAD6232735.1"/>
    <property type="molecule type" value="Genomic_DNA"/>
</dbReference>
<sequence>MASGSSDAGNVCPWPASILLAEEAYVAASRNDTTARARSKDNHTVEITFWIADPPAVSFYTFHCIKAPNSDSKDVDLRVNSVVAGAHGRFLLIRTLLAGDDQDEYFIYKGHPSPHPSKASRLFHIIIGCTEWSLESCPAVTMAIIS</sequence>
<reference evidence="1" key="1">
    <citation type="submission" date="2020-10" db="EMBL/GenBank/DDBJ databases">
        <authorList>
            <person name="Han B."/>
            <person name="Lu T."/>
            <person name="Zhao Q."/>
            <person name="Huang X."/>
            <person name="Zhao Y."/>
        </authorList>
    </citation>
    <scope>NUCLEOTIDE SEQUENCE</scope>
</reference>
<accession>A0A811NS19</accession>
<organism evidence="1 2">
    <name type="scientific">Miscanthus lutarioriparius</name>
    <dbReference type="NCBI Taxonomy" id="422564"/>
    <lineage>
        <taxon>Eukaryota</taxon>
        <taxon>Viridiplantae</taxon>
        <taxon>Streptophyta</taxon>
        <taxon>Embryophyta</taxon>
        <taxon>Tracheophyta</taxon>
        <taxon>Spermatophyta</taxon>
        <taxon>Magnoliopsida</taxon>
        <taxon>Liliopsida</taxon>
        <taxon>Poales</taxon>
        <taxon>Poaceae</taxon>
        <taxon>PACMAD clade</taxon>
        <taxon>Panicoideae</taxon>
        <taxon>Andropogonodae</taxon>
        <taxon>Andropogoneae</taxon>
        <taxon>Saccharinae</taxon>
        <taxon>Miscanthus</taxon>
    </lineage>
</organism>
<comment type="caution">
    <text evidence="1">The sequence shown here is derived from an EMBL/GenBank/DDBJ whole genome shotgun (WGS) entry which is preliminary data.</text>
</comment>
<dbReference type="OrthoDB" id="696157at2759"/>